<reference evidence="3 4" key="1">
    <citation type="journal article" date="2001" name="Nature">
        <title>Initial sequencing and analysis of the human genome.</title>
        <authorList>
            <consortium name="International Human Genome Sequencing Consortium"/>
            <person name="Lander E.S."/>
            <person name="Linton L.M."/>
            <person name="Birren B."/>
            <person name="Nusbaum C."/>
            <person name="Zody M.C."/>
            <person name="Baldwin J."/>
            <person name="Devon K."/>
            <person name="Dewar K."/>
            <person name="Doyle M."/>
            <person name="FitzHugh W."/>
            <person name="Funke R."/>
            <person name="Gage D."/>
            <person name="Harris K."/>
            <person name="Heaford A."/>
            <person name="Howland J."/>
            <person name="Kann L."/>
            <person name="Lehoczky J."/>
            <person name="LeVine R."/>
            <person name="McEwan P."/>
            <person name="McKernan K."/>
            <person name="Meldrim J."/>
            <person name="Mesirov J.P."/>
            <person name="Miranda C."/>
            <person name="Morris W."/>
            <person name="Naylor J."/>
            <person name="Raymond C."/>
            <person name="Rosetti M."/>
            <person name="Santos R."/>
            <person name="Sheridan A."/>
            <person name="Sougnez C."/>
            <person name="Stange-Thomann N."/>
            <person name="Stojanovic N."/>
            <person name="Subramanian A."/>
            <person name="Wyman D."/>
            <person name="Rogers J."/>
            <person name="Sulston J."/>
            <person name="Ainscough R."/>
            <person name="Beck S."/>
            <person name="Bentley D."/>
            <person name="Burton J."/>
            <person name="Clee C."/>
            <person name="Carter N."/>
            <person name="Coulson A."/>
            <person name="Deadman R."/>
            <person name="Deloukas P."/>
            <person name="Dunham A."/>
            <person name="Dunham I."/>
            <person name="Durbin R."/>
            <person name="French L."/>
            <person name="Grafham D."/>
            <person name="Gregory S."/>
            <person name="Hubbard T."/>
            <person name="Humphray S."/>
            <person name="Hunt A."/>
            <person name="Jones M."/>
            <person name="Lloyd C."/>
            <person name="McMurray A."/>
            <person name="Matthews L."/>
            <person name="Mercer S."/>
            <person name="Milne S."/>
            <person name="Mullikin J.C."/>
            <person name="Mungall A."/>
            <person name="Plumb R."/>
            <person name="Ross M."/>
            <person name="Shownkeen R."/>
            <person name="Sims S."/>
            <person name="Waterston R.H."/>
            <person name="Wilson R.K."/>
            <person name="Hillier L.W."/>
            <person name="McPherson J.D."/>
            <person name="Marra M.A."/>
            <person name="Mardis E.R."/>
            <person name="Fulton L.A."/>
            <person name="Chinwalla A.T."/>
            <person name="Pepin K.H."/>
            <person name="Gish W.R."/>
            <person name="Chissoe S.L."/>
            <person name="Wendl M.C."/>
            <person name="Delehaunty K.D."/>
            <person name="Miner T.L."/>
            <person name="Delehaunty A."/>
            <person name="Kramer J.B."/>
            <person name="Cook L.L."/>
            <person name="Fulton R.S."/>
            <person name="Johnson D.L."/>
            <person name="Minx P.J."/>
            <person name="Clifton S.W."/>
            <person name="Hawkins T."/>
            <person name="Branscomb E."/>
            <person name="Predki P."/>
            <person name="Richardson P."/>
            <person name="Wenning S."/>
            <person name="Slezak T."/>
            <person name="Doggett N."/>
            <person name="Cheng J.F."/>
            <person name="Olsen A."/>
            <person name="Lucas S."/>
            <person name="Elkin C."/>
            <person name="Uberbacher E."/>
            <person name="Frazier M."/>
            <person name="Gibbs R.A."/>
            <person name="Muzny D.M."/>
            <person name="Scherer S.E."/>
            <person name="Bouck J.B."/>
            <person name="Sodergren E.J."/>
            <person name="Worley K.C."/>
            <person name="Rives C.M."/>
            <person name="Gorrell J.H."/>
            <person name="Metzker M.L."/>
            <person name="Naylor S.L."/>
            <person name="Kucherlapati R.S."/>
            <person name="Nelson D.L."/>
            <person name="Weinstock G.M."/>
            <person name="Sakaki Y."/>
            <person name="Fujiyama A."/>
            <person name="Hattori M."/>
            <person name="Yada T."/>
            <person name="Toyoda A."/>
            <person name="Itoh T."/>
            <person name="Kawagoe C."/>
            <person name="Watanabe H."/>
            <person name="Totoki Y."/>
            <person name="Taylor T."/>
            <person name="Weissenbach J."/>
            <person name="Heilig R."/>
            <person name="Saurin W."/>
            <person name="Artiguenave F."/>
            <person name="Brottier P."/>
            <person name="Bruls T."/>
            <person name="Pelletier E."/>
            <person name="Robert C."/>
            <person name="Wincker P."/>
            <person name="Smith D.R."/>
            <person name="Doucette-Stamm L."/>
            <person name="Rubenfield M."/>
            <person name="Weinstock K."/>
            <person name="Lee H.M."/>
            <person name="Dubois J."/>
            <person name="Rosenthal A."/>
            <person name="Platzer M."/>
            <person name="Nyakatura G."/>
            <person name="Taudien S."/>
            <person name="Rump A."/>
            <person name="Yang H."/>
            <person name="Yu J."/>
            <person name="Wang J."/>
            <person name="Huang G."/>
            <person name="Gu J."/>
            <person name="Hood L."/>
            <person name="Rowen L."/>
            <person name="Madan A."/>
            <person name="Qin S."/>
            <person name="Davis R.W."/>
            <person name="Federspiel N.A."/>
            <person name="Abola A.P."/>
            <person name="Proctor M.J."/>
            <person name="Myers R.M."/>
            <person name="Schmutz J."/>
            <person name="Dickson M."/>
            <person name="Grimwood J."/>
            <person name="Cox D.R."/>
            <person name="Olson M.V."/>
            <person name="Kaul R."/>
            <person name="Raymond C."/>
            <person name="Shimizu N."/>
            <person name="Kawasaki K."/>
            <person name="Minoshima S."/>
            <person name="Evans G.A."/>
            <person name="Athanasiou M."/>
            <person name="Schultz R."/>
            <person name="Roe B.A."/>
            <person name="Chen F."/>
            <person name="Pan H."/>
            <person name="Ramser J."/>
            <person name="Lehrach H."/>
            <person name="Reinhardt R."/>
            <person name="McCombie W.R."/>
            <person name="de la Bastide M."/>
            <person name="Dedhia N."/>
            <person name="Blocker H."/>
            <person name="Hornischer K."/>
            <person name="Nordsiek G."/>
            <person name="Agarwala R."/>
            <person name="Aravind L."/>
            <person name="Bailey J.A."/>
            <person name="Bateman A."/>
            <person name="Batzoglou S."/>
            <person name="Birney E."/>
            <person name="Bork P."/>
            <person name="Brown D.G."/>
            <person name="Burge C.B."/>
            <person name="Cerutti L."/>
            <person name="Chen H.C."/>
            <person name="Church D."/>
            <person name="Clamp M."/>
            <person name="Copley R.R."/>
            <person name="Doerks T."/>
            <person name="Eddy S.R."/>
            <person name="Eichler E.E."/>
            <person name="Furey T.S."/>
            <person name="Galagan J."/>
            <person name="Gilbert J.G."/>
            <person name="Harmon C."/>
            <person name="Hayashizaki Y."/>
            <person name="Haussler D."/>
            <person name="Hermjakob H."/>
            <person name="Hokamp K."/>
            <person name="Jang W."/>
            <person name="Johnson L.S."/>
            <person name="Jones T.A."/>
            <person name="Kasif S."/>
            <person name="Kaspryzk A."/>
            <person name="Kennedy S."/>
            <person name="Kent W.J."/>
            <person name="Kitts P."/>
            <person name="Koonin E.V."/>
            <person name="Korf I."/>
            <person name="Kulp D."/>
            <person name="Lancet D."/>
            <person name="Lowe T.M."/>
            <person name="McLysaght A."/>
            <person name="Mikkelsen T."/>
            <person name="Moran J.V."/>
            <person name="Mulder N."/>
            <person name="Pollara V.J."/>
            <person name="Ponting C.P."/>
            <person name="Schuler G."/>
            <person name="Schultz J."/>
            <person name="Slater G."/>
            <person name="Smit A.F."/>
            <person name="Stupka E."/>
            <person name="Szustakowski J."/>
            <person name="Thierry-Mieg D."/>
            <person name="Thierry-Mieg J."/>
            <person name="Wagner L."/>
            <person name="Wallis J."/>
            <person name="Wheeler R."/>
            <person name="Williams A."/>
            <person name="Wolf Y.I."/>
            <person name="Wolfe K.H."/>
            <person name="Yang S.P."/>
            <person name="Yeh R.F."/>
            <person name="Collins F."/>
            <person name="Guyer M.S."/>
            <person name="Peterson J."/>
            <person name="Felsenfeld A."/>
            <person name="Wetterstrand K.A."/>
            <person name="Patrinos A."/>
            <person name="Morgan M.J."/>
            <person name="de Jong P."/>
            <person name="Catanese J.J."/>
            <person name="Osoegawa K."/>
            <person name="Shizuya H."/>
            <person name="Choi S."/>
            <person name="Chen Y.J."/>
        </authorList>
    </citation>
    <scope>NUCLEOTIDE SEQUENCE [LARGE SCALE GENOMIC DNA]</scope>
</reference>
<name>A0A2R8Y5U3_HUMAN</name>
<dbReference type="ChiTaRS" id="VPS33A">
    <property type="organism name" value="human"/>
</dbReference>
<dbReference type="InterPro" id="IPR043154">
    <property type="entry name" value="Sec-1-like_dom1"/>
</dbReference>
<dbReference type="Ensembl" id="ENST00000541169.2">
    <property type="protein sequence ID" value="ENSP00000495062.2"/>
    <property type="gene ID" value="ENSG00000139719.12"/>
</dbReference>
<evidence type="ECO:0000256" key="1">
    <source>
        <dbReference type="ARBA" id="ARBA00009884"/>
    </source>
</evidence>
<dbReference type="FunFam" id="3.40.50.1910:FF:000008">
    <property type="entry name" value="vacuolar protein sorting-associated protein 33A isoform X2"/>
    <property type="match status" value="1"/>
</dbReference>
<keyword evidence="5 6" id="KW-1267">Proteomics identification</keyword>
<dbReference type="FunFam" id="3.40.50.2060:FF:000004">
    <property type="entry name" value="vacuolar protein sorting-associated protein 33A isoform X2"/>
    <property type="match status" value="1"/>
</dbReference>
<dbReference type="GeneTree" id="ENSGT00940000155165"/>
<dbReference type="Bgee" id="ENSG00000139719">
    <property type="expression patterns" value="Expressed in buccal mucosa cell and 166 other cell types or tissues"/>
</dbReference>
<evidence type="ECO:0000313" key="4">
    <source>
        <dbReference type="Proteomes" id="UP000005640"/>
    </source>
</evidence>
<dbReference type="EMBL" id="AC048338">
    <property type="status" value="NOT_ANNOTATED_CDS"/>
    <property type="molecule type" value="Genomic_DNA"/>
</dbReference>
<sequence length="443" mass="50549">MAAHLSYGRVNLNVLREAVRRELREFLDKCAGSKAIVWDEYLTGPFGLIAQYSLLKEHEVEKMFTLKGNRLPAADVKNIIFFVRPRLELMDIIAENVLSEDRRGPTRDFHILFVPRRSLLCEQRLKDLGVLGSFIHREEYSLDLIPFDGDLLSMESEGAFKECYLEGDQTSLYHAAKGLMTLQALYGTIPQIFGKGECARQVANMMIRMKREFTGSQNSIFPVFDNLLLLDRNVDLLTPLATQLTYEGLIDEIYGIQNTSEDFFDKLTVEQEFMSGIDTDKTYGYEHILTLHNLEKAGLLKPQTGGRNNYPTIRKTLRLWMDDVNEQNPTDISYVYSGYAPLSVRLAQLLSRPGWRSIEEVLRILPGPHFEERQPLPTGLQKKRQPGENRVTLIFFLGGVTFAEIAALRFLSQLEDGGTEYVIATTKLMNGTSWIEALMEKPF</sequence>
<evidence type="ECO:0000313" key="3">
    <source>
        <dbReference type="Ensembl" id="ENSP00000495062.2"/>
    </source>
</evidence>
<accession>A0A2R8Y5U3</accession>
<proteinExistence type="evidence at protein level"/>
<dbReference type="OpenTargets" id="ENSG00000139719"/>
<keyword evidence="4" id="KW-1185">Reference proteome</keyword>
<gene>
    <name evidence="3" type="primary">VPS33A</name>
</gene>
<dbReference type="PANTHER" id="PTHR11679">
    <property type="entry name" value="VESICLE PROTEIN SORTING-ASSOCIATED"/>
    <property type="match status" value="1"/>
</dbReference>
<reference evidence="3" key="5">
    <citation type="submission" date="2025-09" db="UniProtKB">
        <authorList>
            <consortium name="Ensembl"/>
        </authorList>
    </citation>
    <scope>IDENTIFICATION</scope>
</reference>
<dbReference type="OrthoDB" id="10262287at2759"/>
<dbReference type="Antibodypedia" id="31639">
    <property type="antibodies" value="79 antibodies from 20 providers"/>
</dbReference>
<evidence type="ECO:0007829" key="5">
    <source>
        <dbReference type="PeptideAtlas" id="A0A2R8Y5U3"/>
    </source>
</evidence>
<dbReference type="HGNC" id="HGNC:18179">
    <property type="gene designation" value="VPS33A"/>
</dbReference>
<reference evidence="3 4" key="2">
    <citation type="journal article" date="2004" name="Nature">
        <title>Finishing the euchromatic sequence of the human genome.</title>
        <authorList>
            <consortium name="International Human Genome Sequencing Consortium"/>
        </authorList>
    </citation>
    <scope>NUCLEOTIDE SEQUENCE [LARGE SCALE GENOMIC DNA]</scope>
</reference>
<dbReference type="GO" id="GO:0015031">
    <property type="term" value="P:protein transport"/>
    <property type="evidence" value="ECO:0007669"/>
    <property type="project" value="UniProtKB-KW"/>
</dbReference>
<dbReference type="InterPro" id="IPR027482">
    <property type="entry name" value="Sec1-like_dom2"/>
</dbReference>
<reference evidence="3" key="4">
    <citation type="submission" date="2025-08" db="UniProtKB">
        <authorList>
            <consortium name="Ensembl"/>
        </authorList>
    </citation>
    <scope>IDENTIFICATION</scope>
</reference>
<dbReference type="ExpressionAtlas" id="A0A2R8Y5U3">
    <property type="expression patterns" value="baseline and differential"/>
</dbReference>
<dbReference type="InterPro" id="IPR036045">
    <property type="entry name" value="Sec1-like_sf"/>
</dbReference>
<organism evidence="3 4">
    <name type="scientific">Homo sapiens</name>
    <name type="common">Human</name>
    <dbReference type="NCBI Taxonomy" id="9606"/>
    <lineage>
        <taxon>Eukaryota</taxon>
        <taxon>Metazoa</taxon>
        <taxon>Chordata</taxon>
        <taxon>Craniata</taxon>
        <taxon>Vertebrata</taxon>
        <taxon>Euteleostomi</taxon>
        <taxon>Mammalia</taxon>
        <taxon>Eutheria</taxon>
        <taxon>Euarchontoglires</taxon>
        <taxon>Primates</taxon>
        <taxon>Haplorrhini</taxon>
        <taxon>Catarrhini</taxon>
        <taxon>Hominidae</taxon>
        <taxon>Homo</taxon>
    </lineage>
</organism>
<dbReference type="Gene3D" id="3.40.50.2060">
    <property type="match status" value="1"/>
</dbReference>
<dbReference type="AlphaFoldDB" id="A0A2R8Y5U3"/>
<evidence type="ECO:0000256" key="2">
    <source>
        <dbReference type="ARBA" id="ARBA00022927"/>
    </source>
</evidence>
<evidence type="ECO:0007829" key="6">
    <source>
        <dbReference type="ProteomicsDB" id="A0A2R8Y5U3"/>
    </source>
</evidence>
<keyword evidence="2" id="KW-0653">Protein transport</keyword>
<dbReference type="FunFam" id="3.40.50.1910:FF:000006">
    <property type="entry name" value="Vacuolar protein sorting-associated protein 33A"/>
    <property type="match status" value="1"/>
</dbReference>
<dbReference type="SMR" id="A0A2R8Y5U3"/>
<dbReference type="Pfam" id="PF00995">
    <property type="entry name" value="Sec1"/>
    <property type="match status" value="2"/>
</dbReference>
<dbReference type="InterPro" id="IPR001619">
    <property type="entry name" value="Sec1-like"/>
</dbReference>
<protein>
    <submittedName>
        <fullName evidence="3">VPS33A core subunit of CORVET and HOPS complexes</fullName>
    </submittedName>
</protein>
<dbReference type="Proteomes" id="UP000005640">
    <property type="component" value="Chromosome 12"/>
</dbReference>
<dbReference type="Gene3D" id="3.40.50.1910">
    <property type="match status" value="2"/>
</dbReference>
<dbReference type="SUPFAM" id="SSF56815">
    <property type="entry name" value="Sec1/munc18-like (SM) proteins"/>
    <property type="match status" value="1"/>
</dbReference>
<comment type="similarity">
    <text evidence="1">Belongs to the STXBP/unc-18/SEC1 family.</text>
</comment>
<dbReference type="VEuPathDB" id="HostDB:ENSG00000139719"/>
<dbReference type="MassIVE" id="A0A2R8Y5U3"/>
<dbReference type="Ensembl" id="ENST00000541169.2">
    <property type="protein sequence ID" value="ENSP00000495062.2"/>
    <property type="gene ID" value="ENSG00000139719.13"/>
</dbReference>
<keyword evidence="2" id="KW-0813">Transport</keyword>
<reference evidence="3 4" key="3">
    <citation type="journal article" date="2006" name="Nature">
        <title>The finished DNA sequence of human chromosome 12.</title>
        <authorList>
            <consortium name="Baylor College of Medicine Human Genome Sequencing Center Sequence Production Team"/>
            <person name="Scherer S.E."/>
            <person name="Muzny D.M."/>
            <person name="Buhay C.J."/>
            <person name="Chen R."/>
            <person name="Cree A."/>
            <person name="Ding Y."/>
            <person name="Dugan-Rocha S."/>
            <person name="Gill R."/>
            <person name="Gunaratne P."/>
            <person name="Harris R.A."/>
            <person name="Hawes A.C."/>
            <person name="Hernandez J."/>
            <person name="Hodgson A.V."/>
            <person name="Hume J."/>
            <person name="Jackson A."/>
            <person name="Khan Z.M."/>
            <person name="Kovar-Smith C."/>
            <person name="Lewis L.R."/>
            <person name="Lozado R.J."/>
            <person name="Metzker M.L."/>
            <person name="Milosavljevic A."/>
            <person name="Miner G.R."/>
            <person name="Montgomery K.T."/>
            <person name="Morgan M.B."/>
            <person name="Nazareth L.V."/>
            <person name="Scott G."/>
            <person name="Sodergren E."/>
            <person name="Song X.Z."/>
            <person name="Steffen D."/>
            <person name="Lovering R.C."/>
            <person name="Wheeler D.A."/>
            <person name="Worley K.C."/>
            <person name="Yuan Y."/>
            <person name="Zhang Z."/>
            <person name="Adams C.Q."/>
            <person name="Ansari-Lari M.A."/>
            <person name="Ayele M."/>
            <person name="Brown M.J."/>
            <person name="Chen G."/>
            <person name="Chen Z."/>
            <person name="Clerc-Blankenburg K.P."/>
            <person name="Davis C."/>
            <person name="Delgado O."/>
            <person name="Dinh H.H."/>
            <person name="Draper H."/>
            <person name="Gonzalez-Garay M.L."/>
            <person name="Havlak P."/>
            <person name="Jackson L.R."/>
            <person name="Jacob L.S."/>
            <person name="Kelly S.H."/>
            <person name="Li L."/>
            <person name="Li Z."/>
            <person name="Liu J."/>
            <person name="Liu W."/>
            <person name="Lu J."/>
            <person name="Maheshwari M."/>
            <person name="Nguyen B.V."/>
            <person name="Okwuonu G.O."/>
            <person name="Pasternak S."/>
            <person name="Perez L.M."/>
            <person name="Plopper F.J."/>
            <person name="Santibanez J."/>
            <person name="Shen H."/>
            <person name="Tabor P.E."/>
            <person name="Verduzco D."/>
            <person name="Waldron L."/>
            <person name="Wang Q."/>
            <person name="Williams G.A."/>
            <person name="Zhang J."/>
            <person name="Zhou J."/>
            <person name="Allen C.C."/>
            <person name="Amin A.G."/>
            <person name="Anyalebechi V."/>
            <person name="Bailey M."/>
            <person name="Barbaria J.A."/>
            <person name="Bimage K.E."/>
            <person name="Bryant N.P."/>
            <person name="Burch P.E."/>
            <person name="Burkett C.E."/>
            <person name="Burrell K.L."/>
            <person name="Calderon E."/>
            <person name="Cardenas V."/>
            <person name="Carter K."/>
            <person name="Casias K."/>
            <person name="Cavazos I."/>
            <person name="Cavazos S.R."/>
            <person name="Ceasar H."/>
            <person name="Chacko J."/>
            <person name="Chan S.N."/>
            <person name="Chavez D."/>
            <person name="Christopoulos C."/>
            <person name="Chu J."/>
            <person name="Cockrell R."/>
            <person name="Cox C.D."/>
            <person name="Dang M."/>
            <person name="Dathorne S.R."/>
            <person name="David R."/>
            <person name="Davis C.M."/>
            <person name="Davy-Carroll L."/>
            <person name="Deshazo D.R."/>
            <person name="Donlin J.E."/>
            <person name="D'Souza L."/>
            <person name="Eaves K.A."/>
            <person name="Egan A."/>
            <person name="Emery-Cohen A.J."/>
            <person name="Escotto M."/>
            <person name="Flagg N."/>
            <person name="Forbes L.D."/>
            <person name="Gabisi A.M."/>
            <person name="Garza M."/>
            <person name="Hamilton C."/>
            <person name="Henderson N."/>
            <person name="Hernandez O."/>
            <person name="Hines S."/>
            <person name="Hogues M.E."/>
            <person name="Huang M."/>
            <person name="Idlebird D.G."/>
            <person name="Johnson R."/>
            <person name="Jolivet A."/>
            <person name="Jones S."/>
            <person name="Kagan R."/>
            <person name="King L.M."/>
            <person name="Leal B."/>
            <person name="Lebow H."/>
            <person name="Lee S."/>
            <person name="LeVan J.M."/>
            <person name="Lewis L.C."/>
            <person name="London P."/>
            <person name="Lorensuhewa L.M."/>
            <person name="Loulseged H."/>
            <person name="Lovett D.A."/>
            <person name="Lucier A."/>
            <person name="Lucier R.L."/>
            <person name="Ma J."/>
            <person name="Madu R.C."/>
            <person name="Mapua P."/>
            <person name="Martindale A.D."/>
            <person name="Martinez E."/>
            <person name="Massey E."/>
            <person name="Mawhiney S."/>
            <person name="Meador M.G."/>
            <person name="Mendez S."/>
            <person name="Mercado C."/>
            <person name="Mercado I.C."/>
            <person name="Merritt C.E."/>
            <person name="Miner Z.L."/>
            <person name="Minja E."/>
            <person name="Mitchell T."/>
            <person name="Mohabbat F."/>
            <person name="Mohabbat K."/>
            <person name="Montgomery B."/>
            <person name="Moore N."/>
            <person name="Morris S."/>
            <person name="Munidasa M."/>
            <person name="Ngo R.N."/>
            <person name="Nguyen N.B."/>
            <person name="Nickerson E."/>
            <person name="Nwaokelemeh O.O."/>
            <person name="Nwokenkwo S."/>
            <person name="Obregon M."/>
            <person name="Oguh M."/>
            <person name="Oragunye N."/>
            <person name="Oviedo R.J."/>
            <person name="Parish B.J."/>
            <person name="Parker D.N."/>
            <person name="Parrish J."/>
            <person name="Parks K.L."/>
            <person name="Paul H.A."/>
            <person name="Payton B.A."/>
            <person name="Perez A."/>
            <person name="Perrin W."/>
            <person name="Pickens A."/>
            <person name="Primus E.L."/>
            <person name="Pu L.L."/>
            <person name="Puazo M."/>
            <person name="Quiles M.M."/>
            <person name="Quiroz J.B."/>
            <person name="Rabata D."/>
            <person name="Reeves K."/>
            <person name="Ruiz S.J."/>
            <person name="Shao H."/>
            <person name="Sisson I."/>
            <person name="Sonaike T."/>
            <person name="Sorelle R.P."/>
            <person name="Sutton A.E."/>
            <person name="Svatek A.F."/>
            <person name="Svetz L.A."/>
            <person name="Tamerisa K.S."/>
            <person name="Taylor T.R."/>
            <person name="Teague B."/>
            <person name="Thomas N."/>
            <person name="Thorn R.D."/>
            <person name="Trejos Z.Y."/>
            <person name="Trevino B.K."/>
            <person name="Ukegbu O.N."/>
            <person name="Urban J.B."/>
            <person name="Vasquez L.I."/>
            <person name="Vera V.A."/>
            <person name="Villasana D.M."/>
            <person name="Wang L."/>
            <person name="Ward-Moore S."/>
            <person name="Warren J.T."/>
            <person name="Wei X."/>
            <person name="White F."/>
            <person name="Williamson A.L."/>
            <person name="Wleczyk R."/>
            <person name="Wooden H.S."/>
            <person name="Wooden S.H."/>
            <person name="Yen J."/>
            <person name="Yoon L."/>
            <person name="Yoon V."/>
            <person name="Zorrilla S.E."/>
            <person name="Nelson D."/>
            <person name="Kucherlapati R."/>
            <person name="Weinstock G."/>
            <person name="Gibbs R.A."/>
            <person name="null."/>
        </authorList>
    </citation>
    <scope>NUCLEOTIDE SEQUENCE [LARGE SCALE GENOMIC DNA]</scope>
</reference>
<dbReference type="GO" id="GO:0016192">
    <property type="term" value="P:vesicle-mediated transport"/>
    <property type="evidence" value="ECO:0007669"/>
    <property type="project" value="InterPro"/>
</dbReference>